<name>A0A9W7Y4W8_9FUNG</name>
<feature type="transmembrane region" description="Helical" evidence="7">
    <location>
        <begin position="9"/>
        <end position="29"/>
    </location>
</feature>
<keyword evidence="3 7" id="KW-1133">Transmembrane helix</keyword>
<keyword evidence="4" id="KW-0333">Golgi apparatus</keyword>
<sequence>MWLSDTQKIGVGLTAFGCALIGLGVVLFFDAGLIAIGNILFLAGMSMIIGVQKTFYFFTRRDKIRGSIAFFAGFCLVLIKWSIVGIIVEAFGFLNLFGDFFPVAINFLRSLPIIGRFLSLPGIRQVVDRIGGYPSQYPV</sequence>
<evidence type="ECO:0000256" key="5">
    <source>
        <dbReference type="ARBA" id="ARBA00023136"/>
    </source>
</evidence>
<evidence type="ECO:0000256" key="4">
    <source>
        <dbReference type="ARBA" id="ARBA00023034"/>
    </source>
</evidence>
<dbReference type="GO" id="GO:0030134">
    <property type="term" value="C:COPII-coated ER to Golgi transport vesicle"/>
    <property type="evidence" value="ECO:0007669"/>
    <property type="project" value="TreeGrafter"/>
</dbReference>
<keyword evidence="2 7" id="KW-0812">Transmembrane</keyword>
<gene>
    <name evidence="8" type="primary">GOT1</name>
    <name evidence="8" type="ORF">LPJ53_001661</name>
</gene>
<dbReference type="Pfam" id="PF04178">
    <property type="entry name" value="Got1"/>
    <property type="match status" value="1"/>
</dbReference>
<dbReference type="GO" id="GO:0000137">
    <property type="term" value="C:Golgi cis cisterna"/>
    <property type="evidence" value="ECO:0007669"/>
    <property type="project" value="TreeGrafter"/>
</dbReference>
<evidence type="ECO:0000256" key="7">
    <source>
        <dbReference type="SAM" id="Phobius"/>
    </source>
</evidence>
<dbReference type="Proteomes" id="UP001149813">
    <property type="component" value="Unassembled WGS sequence"/>
</dbReference>
<organism evidence="8 9">
    <name type="scientific">Coemansia erecta</name>
    <dbReference type="NCBI Taxonomy" id="147472"/>
    <lineage>
        <taxon>Eukaryota</taxon>
        <taxon>Fungi</taxon>
        <taxon>Fungi incertae sedis</taxon>
        <taxon>Zoopagomycota</taxon>
        <taxon>Kickxellomycotina</taxon>
        <taxon>Kickxellomycetes</taxon>
        <taxon>Kickxellales</taxon>
        <taxon>Kickxellaceae</taxon>
        <taxon>Coemansia</taxon>
    </lineage>
</organism>
<dbReference type="OrthoDB" id="204784at2759"/>
<dbReference type="GO" id="GO:0042147">
    <property type="term" value="P:retrograde transport, endosome to Golgi"/>
    <property type="evidence" value="ECO:0007669"/>
    <property type="project" value="InterPro"/>
</dbReference>
<dbReference type="PANTHER" id="PTHR21493:SF9">
    <property type="entry name" value="GOLGI TRANSPORT PROTEIN 1-RELATED"/>
    <property type="match status" value="1"/>
</dbReference>
<dbReference type="GO" id="GO:0005829">
    <property type="term" value="C:cytosol"/>
    <property type="evidence" value="ECO:0007669"/>
    <property type="project" value="GOC"/>
</dbReference>
<dbReference type="GO" id="GO:0006888">
    <property type="term" value="P:endoplasmic reticulum to Golgi vesicle-mediated transport"/>
    <property type="evidence" value="ECO:0007669"/>
    <property type="project" value="InterPro"/>
</dbReference>
<evidence type="ECO:0000313" key="8">
    <source>
        <dbReference type="EMBL" id="KAJ1724024.1"/>
    </source>
</evidence>
<comment type="similarity">
    <text evidence="6">Belongs to the GOT1 family.</text>
</comment>
<keyword evidence="9" id="KW-1185">Reference proteome</keyword>
<dbReference type="GO" id="GO:0005783">
    <property type="term" value="C:endoplasmic reticulum"/>
    <property type="evidence" value="ECO:0007669"/>
    <property type="project" value="TreeGrafter"/>
</dbReference>
<accession>A0A9W7Y4W8</accession>
<reference evidence="8" key="1">
    <citation type="submission" date="2022-07" db="EMBL/GenBank/DDBJ databases">
        <title>Phylogenomic reconstructions and comparative analyses of Kickxellomycotina fungi.</title>
        <authorList>
            <person name="Reynolds N.K."/>
            <person name="Stajich J.E."/>
            <person name="Barry K."/>
            <person name="Grigoriev I.V."/>
            <person name="Crous P."/>
            <person name="Smith M.E."/>
        </authorList>
    </citation>
    <scope>NUCLEOTIDE SEQUENCE</scope>
    <source>
        <strain evidence="8">NBRC 32514</strain>
    </source>
</reference>
<dbReference type="PANTHER" id="PTHR21493">
    <property type="entry name" value="CGI-141-RELATED/LIPASE CONTAINING PROTEIN"/>
    <property type="match status" value="1"/>
</dbReference>
<protein>
    <submittedName>
        <fullName evidence="8">Golgi Transport</fullName>
    </submittedName>
</protein>
<evidence type="ECO:0000256" key="6">
    <source>
        <dbReference type="ARBA" id="ARBA00025799"/>
    </source>
</evidence>
<dbReference type="InterPro" id="IPR045176">
    <property type="entry name" value="Got1"/>
</dbReference>
<proteinExistence type="inferred from homology"/>
<comment type="caution">
    <text evidence="8">The sequence shown here is derived from an EMBL/GenBank/DDBJ whole genome shotgun (WGS) entry which is preliminary data.</text>
</comment>
<dbReference type="InterPro" id="IPR007305">
    <property type="entry name" value="Vesicle_transpt_Got1/SFT2"/>
</dbReference>
<evidence type="ECO:0000256" key="1">
    <source>
        <dbReference type="ARBA" id="ARBA00004653"/>
    </source>
</evidence>
<evidence type="ECO:0000313" key="9">
    <source>
        <dbReference type="Proteomes" id="UP001149813"/>
    </source>
</evidence>
<dbReference type="EMBL" id="JANBOJ010000044">
    <property type="protein sequence ID" value="KAJ1724024.1"/>
    <property type="molecule type" value="Genomic_DNA"/>
</dbReference>
<feature type="transmembrane region" description="Helical" evidence="7">
    <location>
        <begin position="68"/>
        <end position="94"/>
    </location>
</feature>
<dbReference type="GO" id="GO:0000139">
    <property type="term" value="C:Golgi membrane"/>
    <property type="evidence" value="ECO:0007669"/>
    <property type="project" value="UniProtKB-SubCell"/>
</dbReference>
<evidence type="ECO:0000256" key="3">
    <source>
        <dbReference type="ARBA" id="ARBA00022989"/>
    </source>
</evidence>
<comment type="subcellular location">
    <subcellularLocation>
        <location evidence="1">Golgi apparatus membrane</location>
        <topology evidence="1">Multi-pass membrane protein</topology>
    </subcellularLocation>
</comment>
<feature type="transmembrane region" description="Helical" evidence="7">
    <location>
        <begin position="35"/>
        <end position="56"/>
    </location>
</feature>
<keyword evidence="5 7" id="KW-0472">Membrane</keyword>
<evidence type="ECO:0000256" key="2">
    <source>
        <dbReference type="ARBA" id="ARBA00022692"/>
    </source>
</evidence>
<dbReference type="AlphaFoldDB" id="A0A9W7Y4W8"/>